<keyword evidence="3" id="KW-1185">Reference proteome</keyword>
<dbReference type="PRINTS" id="PR00347">
    <property type="entry name" value="THAUMATIN"/>
</dbReference>
<dbReference type="PROSITE" id="PS00316">
    <property type="entry name" value="THAUMATIN_1"/>
    <property type="match status" value="2"/>
</dbReference>
<evidence type="ECO:0000256" key="1">
    <source>
        <dbReference type="SAM" id="SignalP"/>
    </source>
</evidence>
<dbReference type="SUPFAM" id="SSF49870">
    <property type="entry name" value="Osmotin, thaumatin-like protein"/>
    <property type="match status" value="2"/>
</dbReference>
<keyword evidence="1" id="KW-0732">Signal</keyword>
<sequence>MAQPRLVSLAFFVAILISGAHSATFGFKNNCPFTIWPASLANADKAALSQTGFQLDSGASLSLDAPPAWGGRLWARQTCSTDSAGKFSCITGDCGTGQVACNGAGGAPPTTLVEFTLQGDGGKDFYDVSCVDGFNLPVQVVPSGGSNCESTSCPVNVNAQCPQELQVTAPDGGVPSSMAQPRLVSLAFFVAILISGAHSATFGFKNNCPFTIWPASSANADKAALSQTGFQLDSGASFSLDAPPAWGGRLWARQTCSTDSAGKFSCITGDCGTGQVACNGNGGAPPTTLVEFTLQGDGGKDFYDVSCVDGFNLPVLVVPSGGSNCESTSCPVNVNAQCPQELQVTAPDGGVVGCKSACVAFNTDEYCCRGQYGSPDTCKPSDYSKIFKNACPQAYSYAFDDRSSTFTCVGANYDITFCP</sequence>
<dbReference type="SMART" id="SM00205">
    <property type="entry name" value="THN"/>
    <property type="match status" value="2"/>
</dbReference>
<organism evidence="2 3">
    <name type="scientific">Musa troglodytarum</name>
    <name type="common">fe'i banana</name>
    <dbReference type="NCBI Taxonomy" id="320322"/>
    <lineage>
        <taxon>Eukaryota</taxon>
        <taxon>Viridiplantae</taxon>
        <taxon>Streptophyta</taxon>
        <taxon>Embryophyta</taxon>
        <taxon>Tracheophyta</taxon>
        <taxon>Spermatophyta</taxon>
        <taxon>Magnoliopsida</taxon>
        <taxon>Liliopsida</taxon>
        <taxon>Zingiberales</taxon>
        <taxon>Musaceae</taxon>
        <taxon>Musa</taxon>
    </lineage>
</organism>
<dbReference type="InterPro" id="IPR001938">
    <property type="entry name" value="Thaumatin"/>
</dbReference>
<proteinExistence type="predicted"/>
<dbReference type="FunFam" id="2.60.110.10:FF:000004">
    <property type="entry name" value="THAUMATIN-LIKE PROTEIN 1"/>
    <property type="match status" value="1"/>
</dbReference>
<dbReference type="CDD" id="cd09218">
    <property type="entry name" value="TLP-PA"/>
    <property type="match status" value="1"/>
</dbReference>
<dbReference type="OrthoDB" id="430315at2759"/>
<accession>A0A9E7HEJ2</accession>
<reference evidence="2" key="1">
    <citation type="submission" date="2022-05" db="EMBL/GenBank/DDBJ databases">
        <title>The Musa troglodytarum L. genome provides insights into the mechanism of non-climacteric behaviour and enrichment of carotenoids.</title>
        <authorList>
            <person name="Wang J."/>
        </authorList>
    </citation>
    <scope>NUCLEOTIDE SEQUENCE</scope>
    <source>
        <tissue evidence="2">Leaf</tissue>
    </source>
</reference>
<feature type="chain" id="PRO_5039690048" evidence="1">
    <location>
        <begin position="23"/>
        <end position="419"/>
    </location>
</feature>
<dbReference type="EMBL" id="CP097510">
    <property type="protein sequence ID" value="URE28637.1"/>
    <property type="molecule type" value="Genomic_DNA"/>
</dbReference>
<dbReference type="AlphaFoldDB" id="A0A9E7HEJ2"/>
<feature type="signal peptide" evidence="1">
    <location>
        <begin position="1"/>
        <end position="22"/>
    </location>
</feature>
<dbReference type="Gene3D" id="2.60.110.10">
    <property type="entry name" value="Thaumatin"/>
    <property type="match status" value="2"/>
</dbReference>
<dbReference type="InterPro" id="IPR017949">
    <property type="entry name" value="Thaumatin_CS"/>
</dbReference>
<evidence type="ECO:0000313" key="3">
    <source>
        <dbReference type="Proteomes" id="UP001055439"/>
    </source>
</evidence>
<dbReference type="Pfam" id="PF00314">
    <property type="entry name" value="Thaumatin"/>
    <property type="match status" value="2"/>
</dbReference>
<gene>
    <name evidence="2" type="ORF">MUK42_18149</name>
</gene>
<dbReference type="InterPro" id="IPR037176">
    <property type="entry name" value="Osmotin/thaumatin-like_sf"/>
</dbReference>
<name>A0A9E7HEJ2_9LILI</name>
<dbReference type="PANTHER" id="PTHR31048">
    <property type="entry name" value="OS03G0233200 PROTEIN"/>
    <property type="match status" value="1"/>
</dbReference>
<dbReference type="Proteomes" id="UP001055439">
    <property type="component" value="Chromosome 8"/>
</dbReference>
<evidence type="ECO:0000313" key="2">
    <source>
        <dbReference type="EMBL" id="URE28637.1"/>
    </source>
</evidence>
<protein>
    <submittedName>
        <fullName evidence="2">Thaumatin family</fullName>
    </submittedName>
</protein>